<evidence type="ECO:0000256" key="4">
    <source>
        <dbReference type="ARBA" id="ARBA00013229"/>
    </source>
</evidence>
<dbReference type="GO" id="GO:0030599">
    <property type="term" value="F:pectinesterase activity"/>
    <property type="evidence" value="ECO:0007669"/>
    <property type="project" value="UniProtKB-UniRule"/>
</dbReference>
<dbReference type="GO" id="GO:0045490">
    <property type="term" value="P:pectin catabolic process"/>
    <property type="evidence" value="ECO:0007669"/>
    <property type="project" value="UniProtKB-UniRule"/>
</dbReference>
<evidence type="ECO:0000256" key="10">
    <source>
        <dbReference type="ARBA" id="ARBA00023180"/>
    </source>
</evidence>
<evidence type="ECO:0000256" key="12">
    <source>
        <dbReference type="ARBA" id="ARBA00047928"/>
    </source>
</evidence>
<accession>A0AAD4T0M2</accession>
<evidence type="ECO:0000256" key="7">
    <source>
        <dbReference type="ARBA" id="ARBA00022729"/>
    </source>
</evidence>
<comment type="caution">
    <text evidence="18">The sequence shown here is derived from an EMBL/GenBank/DDBJ whole genome shotgun (WGS) entry which is preliminary data.</text>
</comment>
<keyword evidence="8 15" id="KW-0378">Hydrolase</keyword>
<feature type="domain" description="Pectinesterase catalytic" evidence="17">
    <location>
        <begin position="113"/>
        <end position="402"/>
    </location>
</feature>
<comment type="subcellular location">
    <subcellularLocation>
        <location evidence="1">Secreted</location>
        <location evidence="1">Cell wall</location>
    </subcellularLocation>
</comment>
<keyword evidence="9 15" id="KW-0063">Aspartyl esterase</keyword>
<sequence>MDNKTDNTSTRITKTNLLLWISTFSVVLVSIFLALSTTSSSPSQTDFSSSSGSLKVALFDTVHDFASFLWDIPYRLSRGHHHHHHHHHKRHRCNKNKWVSKLISEYKVAKVLTVDQKRCGNFRSIQKAVDAVPDYSSTWILIIIDSGIYREKVVVNTNKKNLIIQGQGYRKTFITWNDTAKSTGGTIYSSSVSILAPNFRAYNVSFKNTAPAPSPGTAGAQALAIRISGDQAAFYGCGFYGAQDTLHDDQGKHYFRECFIEGSIDFIFGNARSYYLDCTIHSIANQVSEGSSGAITAHGRQSLNEISGFSFVNCIIRGTGKVWLGRAWGPYATVVFSRTYMSDVVAPDGWNDMNDPSRDSTVFFGEYECIGPGANNAFRASFSKQLGHFKAAQYMDISYIQGNKWLLPNDQTQTY</sequence>
<evidence type="ECO:0000256" key="11">
    <source>
        <dbReference type="ARBA" id="ARBA00023316"/>
    </source>
</evidence>
<evidence type="ECO:0000256" key="14">
    <source>
        <dbReference type="PROSITE-ProRule" id="PRU10040"/>
    </source>
</evidence>
<evidence type="ECO:0000256" key="3">
    <source>
        <dbReference type="ARBA" id="ARBA00008891"/>
    </source>
</evidence>
<keyword evidence="10" id="KW-0325">Glycoprotein</keyword>
<dbReference type="PANTHER" id="PTHR31321:SF73">
    <property type="entry name" value="PECTINESTERASE 14-RELATED"/>
    <property type="match status" value="1"/>
</dbReference>
<dbReference type="InterPro" id="IPR033131">
    <property type="entry name" value="Pectinesterase_Asp_AS"/>
</dbReference>
<evidence type="ECO:0000256" key="5">
    <source>
        <dbReference type="ARBA" id="ARBA00022512"/>
    </source>
</evidence>
<keyword evidence="16" id="KW-1133">Transmembrane helix</keyword>
<reference evidence="18" key="1">
    <citation type="submission" date="2022-04" db="EMBL/GenBank/DDBJ databases">
        <title>A functionally conserved STORR gene fusion in Papaver species that diverged 16.8 million years ago.</title>
        <authorList>
            <person name="Catania T."/>
        </authorList>
    </citation>
    <scope>NUCLEOTIDE SEQUENCE</scope>
    <source>
        <strain evidence="18">S-188037</strain>
    </source>
</reference>
<evidence type="ECO:0000256" key="16">
    <source>
        <dbReference type="SAM" id="Phobius"/>
    </source>
</evidence>
<gene>
    <name evidence="18" type="ORF">MKW98_006693</name>
</gene>
<evidence type="ECO:0000259" key="17">
    <source>
        <dbReference type="Pfam" id="PF01095"/>
    </source>
</evidence>
<dbReference type="AlphaFoldDB" id="A0AAD4T0M2"/>
<comment type="similarity">
    <text evidence="3">Belongs to the pectinesterase family.</text>
</comment>
<comment type="function">
    <text evidence="13">Acts in the modification of cell walls via demethylesterification of cell wall pectin.</text>
</comment>
<dbReference type="Proteomes" id="UP001202328">
    <property type="component" value="Unassembled WGS sequence"/>
</dbReference>
<keyword evidence="11" id="KW-0961">Cell wall biogenesis/degradation</keyword>
<comment type="pathway">
    <text evidence="2 15">Glycan metabolism; pectin degradation; 2-dehydro-3-deoxy-D-gluconate from pectin: step 1/5.</text>
</comment>
<feature type="transmembrane region" description="Helical" evidence="16">
    <location>
        <begin position="17"/>
        <end position="35"/>
    </location>
</feature>
<dbReference type="EMBL" id="JAJJMB010006856">
    <property type="protein sequence ID" value="KAI3933334.1"/>
    <property type="molecule type" value="Genomic_DNA"/>
</dbReference>
<keyword evidence="16" id="KW-0812">Transmembrane</keyword>
<dbReference type="InterPro" id="IPR012334">
    <property type="entry name" value="Pectin_lyas_fold"/>
</dbReference>
<organism evidence="18 19">
    <name type="scientific">Papaver atlanticum</name>
    <dbReference type="NCBI Taxonomy" id="357466"/>
    <lineage>
        <taxon>Eukaryota</taxon>
        <taxon>Viridiplantae</taxon>
        <taxon>Streptophyta</taxon>
        <taxon>Embryophyta</taxon>
        <taxon>Tracheophyta</taxon>
        <taxon>Spermatophyta</taxon>
        <taxon>Magnoliopsida</taxon>
        <taxon>Ranunculales</taxon>
        <taxon>Papaveraceae</taxon>
        <taxon>Papaveroideae</taxon>
        <taxon>Papaver</taxon>
    </lineage>
</organism>
<evidence type="ECO:0000256" key="8">
    <source>
        <dbReference type="ARBA" id="ARBA00022801"/>
    </source>
</evidence>
<proteinExistence type="inferred from homology"/>
<evidence type="ECO:0000256" key="2">
    <source>
        <dbReference type="ARBA" id="ARBA00005184"/>
    </source>
</evidence>
<feature type="active site" evidence="14">
    <location>
        <position position="265"/>
    </location>
</feature>
<name>A0AAD4T0M2_9MAGN</name>
<evidence type="ECO:0000256" key="9">
    <source>
        <dbReference type="ARBA" id="ARBA00023085"/>
    </source>
</evidence>
<dbReference type="PANTHER" id="PTHR31321">
    <property type="entry name" value="ACYL-COA THIOESTER HYDROLASE YBHC-RELATED"/>
    <property type="match status" value="1"/>
</dbReference>
<evidence type="ECO:0000256" key="6">
    <source>
        <dbReference type="ARBA" id="ARBA00022525"/>
    </source>
</evidence>
<keyword evidence="5" id="KW-0134">Cell wall</keyword>
<protein>
    <recommendedName>
        <fullName evidence="4 15">Pectinesterase</fullName>
        <ecNumber evidence="4 15">3.1.1.11</ecNumber>
    </recommendedName>
</protein>
<comment type="catalytic activity">
    <reaction evidence="12 15">
        <text>[(1-&gt;4)-alpha-D-galacturonosyl methyl ester](n) + n H2O = [(1-&gt;4)-alpha-D-galacturonosyl](n) + n methanol + n H(+)</text>
        <dbReference type="Rhea" id="RHEA:22380"/>
        <dbReference type="Rhea" id="RHEA-COMP:14570"/>
        <dbReference type="Rhea" id="RHEA-COMP:14573"/>
        <dbReference type="ChEBI" id="CHEBI:15377"/>
        <dbReference type="ChEBI" id="CHEBI:15378"/>
        <dbReference type="ChEBI" id="CHEBI:17790"/>
        <dbReference type="ChEBI" id="CHEBI:140522"/>
        <dbReference type="ChEBI" id="CHEBI:140523"/>
        <dbReference type="EC" id="3.1.1.11"/>
    </reaction>
</comment>
<keyword evidence="16" id="KW-0472">Membrane</keyword>
<dbReference type="FunFam" id="2.160.20.10:FF:000033">
    <property type="entry name" value="Pectinesterase"/>
    <property type="match status" value="1"/>
</dbReference>
<evidence type="ECO:0000256" key="13">
    <source>
        <dbReference type="ARBA" id="ARBA00057335"/>
    </source>
</evidence>
<dbReference type="GO" id="GO:0042545">
    <property type="term" value="P:cell wall modification"/>
    <property type="evidence" value="ECO:0007669"/>
    <property type="project" value="UniProtKB-UniRule"/>
</dbReference>
<keyword evidence="7" id="KW-0732">Signal</keyword>
<evidence type="ECO:0000313" key="18">
    <source>
        <dbReference type="EMBL" id="KAI3933334.1"/>
    </source>
</evidence>
<evidence type="ECO:0000256" key="15">
    <source>
        <dbReference type="RuleBase" id="RU000589"/>
    </source>
</evidence>
<dbReference type="Gene3D" id="2.160.20.10">
    <property type="entry name" value="Single-stranded right-handed beta-helix, Pectin lyase-like"/>
    <property type="match status" value="1"/>
</dbReference>
<dbReference type="SUPFAM" id="SSF51126">
    <property type="entry name" value="Pectin lyase-like"/>
    <property type="match status" value="1"/>
</dbReference>
<evidence type="ECO:0000313" key="19">
    <source>
        <dbReference type="Proteomes" id="UP001202328"/>
    </source>
</evidence>
<dbReference type="Pfam" id="PF01095">
    <property type="entry name" value="Pectinesterase"/>
    <property type="match status" value="1"/>
</dbReference>
<dbReference type="InterPro" id="IPR011050">
    <property type="entry name" value="Pectin_lyase_fold/virulence"/>
</dbReference>
<keyword evidence="19" id="KW-1185">Reference proteome</keyword>
<keyword evidence="6" id="KW-0964">Secreted</keyword>
<dbReference type="PROSITE" id="PS00503">
    <property type="entry name" value="PECTINESTERASE_2"/>
    <property type="match status" value="1"/>
</dbReference>
<evidence type="ECO:0000256" key="1">
    <source>
        <dbReference type="ARBA" id="ARBA00004191"/>
    </source>
</evidence>
<dbReference type="EC" id="3.1.1.11" evidence="4 15"/>
<dbReference type="InterPro" id="IPR000070">
    <property type="entry name" value="Pectinesterase_cat"/>
</dbReference>